<sequence>SSIWCFGIASMCWSLLGSRSLHLWGSLQCCWLMSMVRKMARKIRKKTPQKMEG</sequence>
<protein>
    <submittedName>
        <fullName evidence="1">Uncharacterized protein</fullName>
    </submittedName>
</protein>
<reference evidence="1 2" key="1">
    <citation type="submission" date="2015-03" db="EMBL/GenBank/DDBJ databases">
        <title>RNA-seq based gene annotation and comparative genomics of four Zymoseptoria species reveal species-specific pathogenicity related genes and transposable element activity.</title>
        <authorList>
            <person name="Grandaubert J."/>
            <person name="Bhattacharyya A."/>
            <person name="Stukenbrock E.H."/>
        </authorList>
    </citation>
    <scope>NUCLEOTIDE SEQUENCE [LARGE SCALE GENOMIC DNA]</scope>
    <source>
        <strain evidence="1 2">Zb18110</strain>
    </source>
</reference>
<keyword evidence="2" id="KW-1185">Reference proteome</keyword>
<evidence type="ECO:0000313" key="1">
    <source>
        <dbReference type="EMBL" id="KJY02137.1"/>
    </source>
</evidence>
<dbReference type="EMBL" id="LAFY01000160">
    <property type="protein sequence ID" value="KJY02137.1"/>
    <property type="molecule type" value="Genomic_DNA"/>
</dbReference>
<accession>A0A0F4GXK0</accession>
<evidence type="ECO:0000313" key="2">
    <source>
        <dbReference type="Proteomes" id="UP000033647"/>
    </source>
</evidence>
<dbReference type="Proteomes" id="UP000033647">
    <property type="component" value="Unassembled WGS sequence"/>
</dbReference>
<organism evidence="1 2">
    <name type="scientific">Zymoseptoria brevis</name>
    <dbReference type="NCBI Taxonomy" id="1047168"/>
    <lineage>
        <taxon>Eukaryota</taxon>
        <taxon>Fungi</taxon>
        <taxon>Dikarya</taxon>
        <taxon>Ascomycota</taxon>
        <taxon>Pezizomycotina</taxon>
        <taxon>Dothideomycetes</taxon>
        <taxon>Dothideomycetidae</taxon>
        <taxon>Mycosphaerellales</taxon>
        <taxon>Mycosphaerellaceae</taxon>
        <taxon>Zymoseptoria</taxon>
    </lineage>
</organism>
<name>A0A0F4GXK0_9PEZI</name>
<proteinExistence type="predicted"/>
<feature type="non-terminal residue" evidence="1">
    <location>
        <position position="53"/>
    </location>
</feature>
<feature type="non-terminal residue" evidence="1">
    <location>
        <position position="1"/>
    </location>
</feature>
<comment type="caution">
    <text evidence="1">The sequence shown here is derived from an EMBL/GenBank/DDBJ whole genome shotgun (WGS) entry which is preliminary data.</text>
</comment>
<gene>
    <name evidence="1" type="ORF">TI39_contig165g00001</name>
</gene>
<dbReference type="AlphaFoldDB" id="A0A0F4GXK0"/>